<dbReference type="GO" id="GO:0090435">
    <property type="term" value="P:protein localization to nuclear envelope"/>
    <property type="evidence" value="ECO:0007669"/>
    <property type="project" value="TreeGrafter"/>
</dbReference>
<dbReference type="PANTHER" id="PTHR45721">
    <property type="entry name" value="LAMIN DM0-RELATED"/>
    <property type="match status" value="1"/>
</dbReference>
<evidence type="ECO:0000256" key="3">
    <source>
        <dbReference type="SAM" id="Coils"/>
    </source>
</evidence>
<dbReference type="EMBL" id="CAJNRF010003572">
    <property type="protein sequence ID" value="CAF2052220.1"/>
    <property type="molecule type" value="Genomic_DNA"/>
</dbReference>
<dbReference type="Proteomes" id="UP000663866">
    <property type="component" value="Unassembled WGS sequence"/>
</dbReference>
<dbReference type="GO" id="GO:0007097">
    <property type="term" value="P:nuclear migration"/>
    <property type="evidence" value="ECO:0007669"/>
    <property type="project" value="TreeGrafter"/>
</dbReference>
<dbReference type="GO" id="GO:0031507">
    <property type="term" value="P:heterochromatin formation"/>
    <property type="evidence" value="ECO:0007669"/>
    <property type="project" value="TreeGrafter"/>
</dbReference>
<dbReference type="EMBL" id="CAJNRE010016296">
    <property type="protein sequence ID" value="CAF2145049.1"/>
    <property type="molecule type" value="Genomic_DNA"/>
</dbReference>
<evidence type="ECO:0000313" key="8">
    <source>
        <dbReference type="EMBL" id="CAF3733113.1"/>
    </source>
</evidence>
<evidence type="ECO:0000313" key="10">
    <source>
        <dbReference type="EMBL" id="CAF4142798.1"/>
    </source>
</evidence>
<dbReference type="GO" id="GO:0051664">
    <property type="term" value="P:nuclear pore localization"/>
    <property type="evidence" value="ECO:0007669"/>
    <property type="project" value="TreeGrafter"/>
</dbReference>
<dbReference type="GO" id="GO:0005200">
    <property type="term" value="F:structural constituent of cytoskeleton"/>
    <property type="evidence" value="ECO:0007669"/>
    <property type="project" value="TreeGrafter"/>
</dbReference>
<evidence type="ECO:0000313" key="7">
    <source>
        <dbReference type="EMBL" id="CAF2145049.1"/>
    </source>
</evidence>
<dbReference type="Proteomes" id="UP000663842">
    <property type="component" value="Unassembled WGS sequence"/>
</dbReference>
<dbReference type="Pfam" id="PF00038">
    <property type="entry name" value="Filament"/>
    <property type="match status" value="1"/>
</dbReference>
<gene>
    <name evidence="7" type="ORF">MBJ925_LOCUS30148</name>
    <name evidence="9" type="ORF">OVN521_LOCUS13006</name>
    <name evidence="10" type="ORF">SMN809_LOCUS19339</name>
    <name evidence="8" type="ORF">UXM345_LOCUS955</name>
    <name evidence="5" type="ORF">WKI299_LOCUS10371</name>
    <name evidence="6" type="ORF">XDN619_LOCUS11524</name>
</gene>
<feature type="domain" description="LTD" evidence="4">
    <location>
        <begin position="417"/>
        <end position="546"/>
    </location>
</feature>
<dbReference type="GO" id="GO:0006998">
    <property type="term" value="P:nuclear envelope organization"/>
    <property type="evidence" value="ECO:0007669"/>
    <property type="project" value="TreeGrafter"/>
</dbReference>
<dbReference type="SUPFAM" id="SSF64593">
    <property type="entry name" value="Intermediate filament protein, coiled coil region"/>
    <property type="match status" value="1"/>
</dbReference>
<evidence type="ECO:0000313" key="5">
    <source>
        <dbReference type="EMBL" id="CAF2052220.1"/>
    </source>
</evidence>
<evidence type="ECO:0000313" key="12">
    <source>
        <dbReference type="Proteomes" id="UP000663866"/>
    </source>
</evidence>
<dbReference type="InterPro" id="IPR039008">
    <property type="entry name" value="IF_rod_dom"/>
</dbReference>
<comment type="caution">
    <text evidence="5">The sequence shown here is derived from an EMBL/GenBank/DDBJ whole genome shotgun (WGS) entry which is preliminary data.</text>
</comment>
<dbReference type="GO" id="GO:0005652">
    <property type="term" value="C:nuclear lamina"/>
    <property type="evidence" value="ECO:0007669"/>
    <property type="project" value="TreeGrafter"/>
</dbReference>
<accession>A0A816PRT5</accession>
<evidence type="ECO:0000256" key="2">
    <source>
        <dbReference type="ARBA" id="ARBA00023054"/>
    </source>
</evidence>
<dbReference type="Gene3D" id="2.60.40.1260">
    <property type="entry name" value="Lamin Tail domain"/>
    <property type="match status" value="1"/>
</dbReference>
<protein>
    <recommendedName>
        <fullName evidence="4">LTD domain-containing protein</fullName>
    </recommendedName>
</protein>
<evidence type="ECO:0000256" key="1">
    <source>
        <dbReference type="ARBA" id="ARBA00022754"/>
    </source>
</evidence>
<dbReference type="Proteomes" id="UP000663856">
    <property type="component" value="Unassembled WGS sequence"/>
</dbReference>
<dbReference type="InterPro" id="IPR036415">
    <property type="entry name" value="Lamin_tail_dom_sf"/>
</dbReference>
<organism evidence="5 11">
    <name type="scientific">Rotaria magnacalcarata</name>
    <dbReference type="NCBI Taxonomy" id="392030"/>
    <lineage>
        <taxon>Eukaryota</taxon>
        <taxon>Metazoa</taxon>
        <taxon>Spiralia</taxon>
        <taxon>Gnathifera</taxon>
        <taxon>Rotifera</taxon>
        <taxon>Eurotatoria</taxon>
        <taxon>Bdelloidea</taxon>
        <taxon>Philodinida</taxon>
        <taxon>Philodinidae</taxon>
        <taxon>Rotaria</taxon>
    </lineage>
</organism>
<name>A0A816PRT5_9BILA</name>
<dbReference type="EMBL" id="CAJOBF010000047">
    <property type="protein sequence ID" value="CAF3733113.1"/>
    <property type="molecule type" value="Genomic_DNA"/>
</dbReference>
<dbReference type="Pfam" id="PF00932">
    <property type="entry name" value="LTD"/>
    <property type="match status" value="1"/>
</dbReference>
<dbReference type="Proteomes" id="UP000676336">
    <property type="component" value="Unassembled WGS sequence"/>
</dbReference>
<keyword evidence="1" id="KW-0403">Intermediate filament</keyword>
<keyword evidence="2 3" id="KW-0175">Coiled coil</keyword>
<dbReference type="EMBL" id="CAJOBI010009641">
    <property type="protein sequence ID" value="CAF4142798.1"/>
    <property type="molecule type" value="Genomic_DNA"/>
</dbReference>
<evidence type="ECO:0000313" key="6">
    <source>
        <dbReference type="EMBL" id="CAF2066111.1"/>
    </source>
</evidence>
<feature type="coiled-coil region" evidence="3">
    <location>
        <begin position="53"/>
        <end position="80"/>
    </location>
</feature>
<proteinExistence type="predicted"/>
<evidence type="ECO:0000313" key="11">
    <source>
        <dbReference type="Proteomes" id="UP000663856"/>
    </source>
</evidence>
<dbReference type="Proteomes" id="UP000663824">
    <property type="component" value="Unassembled WGS sequence"/>
</dbReference>
<dbReference type="Proteomes" id="UP000663887">
    <property type="component" value="Unassembled WGS sequence"/>
</dbReference>
<dbReference type="EMBL" id="CAJNRG010004414">
    <property type="protein sequence ID" value="CAF2066111.1"/>
    <property type="molecule type" value="Genomic_DNA"/>
</dbReference>
<dbReference type="SUPFAM" id="SSF74853">
    <property type="entry name" value="Lamin A/C globular tail domain"/>
    <property type="match status" value="1"/>
</dbReference>
<sequence>MDENNKNDNTIVTYQRRDVQLDPAPSYTSSLIVNLRQLQNDFQTQYQHDRHALNELNERLRHFVDRVQQLEAQNAKYVAQIISTRRPTSDLNGADIEWNERYLHLQSDLIAVSHGSIDFGLEVEMYQLQTAIYQQLIEIEQQWKDDRRSKLEQECNQTALSLNSLRASNSDLGREVETFSAARNDASQKYLRLTQDWSRMKKQSKEWALNMQMLKNQVAFYKNLRSHSTRGYTSTSVGTVDVKQFWASELDKVVKSIRRDFEQLYGTFNREMTVYYKTQLEELQIEVEQASHYQSTDVETYTLSQQTLQAEYEKVHKIYSYEKESYVKLEATYVKIESEYHSIQQQNGERLELLAKDLENFQDNVMQVAYDIEEMRRKKVYLEGEIIVYRHLLDSYGIYEYTVHEPSSPTKAGTLTRKFIVKSQKKGSIGIRECPPDGAYISLMNHSPDKVVELSKWVLKRRIDGKAELRYTVPDGVRLQSTCELRIFSKQGAAIAKSSTKNHAGASPARQELINKDIITWGSGNSTETFLFNQHGEEKAIFSQSIAVASNDI</sequence>
<keyword evidence="12" id="KW-1185">Reference proteome</keyword>
<dbReference type="PANTHER" id="PTHR45721:SF12">
    <property type="entry name" value="INTERMEDIATE FILAMENT PROTEIN IFA-1"/>
    <property type="match status" value="1"/>
</dbReference>
<reference evidence="5" key="1">
    <citation type="submission" date="2021-02" db="EMBL/GenBank/DDBJ databases">
        <authorList>
            <person name="Nowell W R."/>
        </authorList>
    </citation>
    <scope>NUCLEOTIDE SEQUENCE</scope>
</reference>
<dbReference type="AlphaFoldDB" id="A0A816PRT5"/>
<dbReference type="PROSITE" id="PS51841">
    <property type="entry name" value="LTD"/>
    <property type="match status" value="1"/>
</dbReference>
<evidence type="ECO:0000259" key="4">
    <source>
        <dbReference type="PROSITE" id="PS51841"/>
    </source>
</evidence>
<dbReference type="EMBL" id="CAJOBG010001867">
    <property type="protein sequence ID" value="CAF3964595.1"/>
    <property type="molecule type" value="Genomic_DNA"/>
</dbReference>
<dbReference type="GO" id="GO:0005882">
    <property type="term" value="C:intermediate filament"/>
    <property type="evidence" value="ECO:0007669"/>
    <property type="project" value="UniProtKB-KW"/>
</dbReference>
<feature type="coiled-coil region" evidence="3">
    <location>
        <begin position="326"/>
        <end position="378"/>
    </location>
</feature>
<evidence type="ECO:0000313" key="9">
    <source>
        <dbReference type="EMBL" id="CAF3964595.1"/>
    </source>
</evidence>
<dbReference type="InterPro" id="IPR001322">
    <property type="entry name" value="Lamin_tail_dom"/>
</dbReference>